<dbReference type="RefSeq" id="WP_103083165.1">
    <property type="nucleotide sequence ID" value="NZ_CP021850.1"/>
</dbReference>
<dbReference type="AlphaFoldDB" id="A0A2K2F7T3"/>
<dbReference type="Proteomes" id="UP000236151">
    <property type="component" value="Unassembled WGS sequence"/>
</dbReference>
<dbReference type="Pfam" id="PF09983">
    <property type="entry name" value="JetD_C"/>
    <property type="match status" value="1"/>
</dbReference>
<reference evidence="2 3" key="1">
    <citation type="submission" date="2017-06" db="EMBL/GenBank/DDBJ databases">
        <title>Investigating the central metabolism of Clostridium thermosuccinogenes.</title>
        <authorList>
            <person name="Koendjbiharie J.G."/>
            <person name="van Kranenburg R."/>
        </authorList>
    </citation>
    <scope>NUCLEOTIDE SEQUENCE [LARGE SCALE GENOMIC DNA]</scope>
    <source>
        <strain evidence="2 3">DSM 5806</strain>
    </source>
</reference>
<evidence type="ECO:0000313" key="3">
    <source>
        <dbReference type="Proteomes" id="UP000236151"/>
    </source>
</evidence>
<sequence length="416" mass="48397">MNYKKLILERLIDKYEKSRAFRGSDSPRRILIKMNRDEFPEYDIENTYVRETWNSTISELSEQGLVDFNWLKFERGNIIEKVWLNLSGIENAYAVAGRKPKRQILDTLLARIDEISVKICDKPDTEWIRQFLEDTRQIITNKATTAGFLPSDEEQALAILRALEVLGTSENQQWLERVFSLRCYSDSKYFEKKVRGRLLGILKKYLLDEDCQNEITEEEILAQAGILKSPEQIEFKGNIVVRIGCSRVDFSSFVHGAIINSDTVKDLTIEDVGSIRKILFIENKANYVQFISQNDDKELMTVFHGGFYSPVKGLFFRKLYEVAFQHGVEFFHWSDMDLGGFLLFNRLKTSIIPSLKPYMMDPAAFESKLKYGQPIDSGYAGKLKKLLDDDRFNEFRELIALMLEKRMKVEQEAFLL</sequence>
<feature type="domain" description="Wadjet protein JetD C-terminal" evidence="1">
    <location>
        <begin position="274"/>
        <end position="413"/>
    </location>
</feature>
<gene>
    <name evidence="2" type="ORF">CDQ84_18225</name>
</gene>
<comment type="caution">
    <text evidence="2">The sequence shown here is derived from an EMBL/GenBank/DDBJ whole genome shotgun (WGS) entry which is preliminary data.</text>
</comment>
<name>A0A2K2F7T3_9CLOT</name>
<accession>A0A2K2F7T3</accession>
<protein>
    <recommendedName>
        <fullName evidence="1">Wadjet protein JetD C-terminal domain-containing protein</fullName>
    </recommendedName>
</protein>
<dbReference type="InterPro" id="IPR024534">
    <property type="entry name" value="JetD_C"/>
</dbReference>
<evidence type="ECO:0000313" key="2">
    <source>
        <dbReference type="EMBL" id="PNT94843.1"/>
    </source>
</evidence>
<proteinExistence type="predicted"/>
<dbReference type="OrthoDB" id="186173at2"/>
<dbReference type="KEGG" id="cthd:CDO33_01685"/>
<evidence type="ECO:0000259" key="1">
    <source>
        <dbReference type="Pfam" id="PF09983"/>
    </source>
</evidence>
<dbReference type="EMBL" id="NIOJ01000087">
    <property type="protein sequence ID" value="PNT94843.1"/>
    <property type="molecule type" value="Genomic_DNA"/>
</dbReference>
<organism evidence="2 3">
    <name type="scientific">Clostridium thermosuccinogenes</name>
    <dbReference type="NCBI Taxonomy" id="84032"/>
    <lineage>
        <taxon>Bacteria</taxon>
        <taxon>Bacillati</taxon>
        <taxon>Bacillota</taxon>
        <taxon>Clostridia</taxon>
        <taxon>Eubacteriales</taxon>
        <taxon>Clostridiaceae</taxon>
        <taxon>Clostridium</taxon>
    </lineage>
</organism>
<keyword evidence="3" id="KW-1185">Reference proteome</keyword>